<dbReference type="PANTHER" id="PTHR23501:SF33">
    <property type="entry name" value="MAJOR FACILITATOR SUPERFAMILY (MFS) PROFILE DOMAIN-CONTAINING PROTEIN"/>
    <property type="match status" value="1"/>
</dbReference>
<feature type="transmembrane region" description="Helical" evidence="5">
    <location>
        <begin position="175"/>
        <end position="193"/>
    </location>
</feature>
<feature type="transmembrane region" description="Helical" evidence="5">
    <location>
        <begin position="205"/>
        <end position="229"/>
    </location>
</feature>
<accession>A0A9W9HJN5</accession>
<evidence type="ECO:0000256" key="4">
    <source>
        <dbReference type="ARBA" id="ARBA00023136"/>
    </source>
</evidence>
<dbReference type="AlphaFoldDB" id="A0A9W9HJN5"/>
<feature type="transmembrane region" description="Helical" evidence="5">
    <location>
        <begin position="110"/>
        <end position="129"/>
    </location>
</feature>
<name>A0A9W9HJN5_9EURO</name>
<evidence type="ECO:0000256" key="2">
    <source>
        <dbReference type="ARBA" id="ARBA00022692"/>
    </source>
</evidence>
<dbReference type="GO" id="GO:0000329">
    <property type="term" value="C:fungal-type vacuole membrane"/>
    <property type="evidence" value="ECO:0007669"/>
    <property type="project" value="TreeGrafter"/>
</dbReference>
<dbReference type="PANTHER" id="PTHR23501">
    <property type="entry name" value="MAJOR FACILITATOR SUPERFAMILY"/>
    <property type="match status" value="1"/>
</dbReference>
<keyword evidence="4 5" id="KW-0472">Membrane</keyword>
<proteinExistence type="predicted"/>
<evidence type="ECO:0000256" key="1">
    <source>
        <dbReference type="ARBA" id="ARBA00004141"/>
    </source>
</evidence>
<feature type="transmembrane region" description="Helical" evidence="5">
    <location>
        <begin position="241"/>
        <end position="262"/>
    </location>
</feature>
<dbReference type="InterPro" id="IPR036259">
    <property type="entry name" value="MFS_trans_sf"/>
</dbReference>
<protein>
    <recommendedName>
        <fullName evidence="8">Major facilitator superfamily (MFS) profile domain-containing protein</fullName>
    </recommendedName>
</protein>
<evidence type="ECO:0000256" key="3">
    <source>
        <dbReference type="ARBA" id="ARBA00022989"/>
    </source>
</evidence>
<reference evidence="6" key="2">
    <citation type="journal article" date="2023" name="IMA Fungus">
        <title>Comparative genomic study of the Penicillium genus elucidates a diverse pangenome and 15 lateral gene transfer events.</title>
        <authorList>
            <person name="Petersen C."/>
            <person name="Sorensen T."/>
            <person name="Nielsen M.R."/>
            <person name="Sondergaard T.E."/>
            <person name="Sorensen J.L."/>
            <person name="Fitzpatrick D.A."/>
            <person name="Frisvad J.C."/>
            <person name="Nielsen K.L."/>
        </authorList>
    </citation>
    <scope>NUCLEOTIDE SEQUENCE</scope>
    <source>
        <strain evidence="6">IBT 21917</strain>
    </source>
</reference>
<organism evidence="6 7">
    <name type="scientific">Penicillium capsulatum</name>
    <dbReference type="NCBI Taxonomy" id="69766"/>
    <lineage>
        <taxon>Eukaryota</taxon>
        <taxon>Fungi</taxon>
        <taxon>Dikarya</taxon>
        <taxon>Ascomycota</taxon>
        <taxon>Pezizomycotina</taxon>
        <taxon>Eurotiomycetes</taxon>
        <taxon>Eurotiomycetidae</taxon>
        <taxon>Eurotiales</taxon>
        <taxon>Aspergillaceae</taxon>
        <taxon>Penicillium</taxon>
    </lineage>
</organism>
<comment type="subcellular location">
    <subcellularLocation>
        <location evidence="1">Membrane</location>
        <topology evidence="1">Multi-pass membrane protein</topology>
    </subcellularLocation>
</comment>
<gene>
    <name evidence="6" type="ORF">N7492_010731</name>
</gene>
<keyword evidence="2 5" id="KW-0812">Transmembrane</keyword>
<feature type="transmembrane region" description="Helical" evidence="5">
    <location>
        <begin position="70"/>
        <end position="90"/>
    </location>
</feature>
<dbReference type="Proteomes" id="UP001146351">
    <property type="component" value="Unassembled WGS sequence"/>
</dbReference>
<dbReference type="InterPro" id="IPR011701">
    <property type="entry name" value="MFS"/>
</dbReference>
<evidence type="ECO:0000256" key="5">
    <source>
        <dbReference type="SAM" id="Phobius"/>
    </source>
</evidence>
<dbReference type="OrthoDB" id="6770063at2759"/>
<comment type="caution">
    <text evidence="6">The sequence shown here is derived from an EMBL/GenBank/DDBJ whole genome shotgun (WGS) entry which is preliminary data.</text>
</comment>
<keyword evidence="7" id="KW-1185">Reference proteome</keyword>
<keyword evidence="3 5" id="KW-1133">Transmembrane helix</keyword>
<evidence type="ECO:0008006" key="8">
    <source>
        <dbReference type="Google" id="ProtNLM"/>
    </source>
</evidence>
<reference evidence="6" key="1">
    <citation type="submission" date="2022-11" db="EMBL/GenBank/DDBJ databases">
        <authorList>
            <person name="Petersen C."/>
        </authorList>
    </citation>
    <scope>NUCLEOTIDE SEQUENCE</scope>
    <source>
        <strain evidence="6">IBT 21917</strain>
    </source>
</reference>
<dbReference type="EMBL" id="JAPQKO010000009">
    <property type="protein sequence ID" value="KAJ5150380.1"/>
    <property type="molecule type" value="Genomic_DNA"/>
</dbReference>
<evidence type="ECO:0000313" key="6">
    <source>
        <dbReference type="EMBL" id="KAJ5150380.1"/>
    </source>
</evidence>
<sequence length="309" mass="33456">MGGTGKMTVGSVIITGKKGRPDTIWIHADRADIVPRREVATWRAYVNIAMTLGRSVGGPLGGILLDTIGWRWLFLIQVPLVGLAFILVVLKLHMTSDVPKETTTSRIQRVDFLGTALLGTAIVAVIGLLDQGASPSPGARFDDRGWRPFGSGRRGEYARWIVDGILIRRTGRYKALLILAGLIAFVSYALLYVRWDGNTGFWESLYIVPGGLETGIASAAGFVAMTAMLPPEEMAMAAAGYMLMLSFAMTAGITASNSVLGLEFQRQLRANIHGPCSEPVIHRTMADTNCIAHLTVAYGRLSFSVIYQV</sequence>
<dbReference type="SUPFAM" id="SSF103473">
    <property type="entry name" value="MFS general substrate transporter"/>
    <property type="match status" value="1"/>
</dbReference>
<dbReference type="GO" id="GO:0015174">
    <property type="term" value="F:basic amino acid transmembrane transporter activity"/>
    <property type="evidence" value="ECO:0007669"/>
    <property type="project" value="TreeGrafter"/>
</dbReference>
<dbReference type="Gene3D" id="1.20.1250.20">
    <property type="entry name" value="MFS general substrate transporter like domains"/>
    <property type="match status" value="1"/>
</dbReference>
<evidence type="ECO:0000313" key="7">
    <source>
        <dbReference type="Proteomes" id="UP001146351"/>
    </source>
</evidence>
<dbReference type="Pfam" id="PF07690">
    <property type="entry name" value="MFS_1"/>
    <property type="match status" value="1"/>
</dbReference>